<proteinExistence type="predicted"/>
<evidence type="ECO:0000313" key="2">
    <source>
        <dbReference type="EMBL" id="RDJ21038.1"/>
    </source>
</evidence>
<evidence type="ECO:0000259" key="1">
    <source>
        <dbReference type="Pfam" id="PF09937"/>
    </source>
</evidence>
<sequence>MKLFSSLPYKFIPLDSTLDPAKPELSFIVKATFSLQNWRMPTTLPAEEQADFAGDERYMDEIGRSLRYASDLVPFKPFGEVLLTANCHAPDNYPAPSVDAGLTIGPISKHLRVFGDRVWLRDPQGQFMIEGPAPFIQMPLRWERAFGGLNLPENPMGRGIEPWTAEDGRKFLYLANIESPDLPIRGHDHLLPPACFAPISPNWQPRFGREGTRDQHWATFVAPLRPRDHDPRAAQAAPDDQCLKSGYWTGDERIELTNMHPDHASFTTALPGKRLRCFIEALTGEGEKLKFGEVPLDLDTVHIDMTSERLQLIWRQRFLPRLQGGSEIQAVYLAEELLTDEPASVAAHYQDYLKLKGPEPEANAVKLARDEQAALGDARKTLVDAKVDEAVIAKFDAAPTPDAKFAMLIELMQSKTAELEAMTASMKAR</sequence>
<comment type="caution">
    <text evidence="2">The sequence shown here is derived from an EMBL/GenBank/DDBJ whole genome shotgun (WGS) entry which is preliminary data.</text>
</comment>
<protein>
    <submittedName>
        <fullName evidence="2">DUF2169 domain-containing protein</fullName>
    </submittedName>
</protein>
<dbReference type="OrthoDB" id="237820at2"/>
<dbReference type="RefSeq" id="WP_114831492.1">
    <property type="nucleotide sequence ID" value="NZ_QQTO01000016.1"/>
</dbReference>
<dbReference type="AlphaFoldDB" id="A0A370L0Y6"/>
<name>A0A370L0Y6_9HYPH</name>
<dbReference type="InterPro" id="IPR018683">
    <property type="entry name" value="DUF2169"/>
</dbReference>
<gene>
    <name evidence="2" type="ORF">DWE98_22185</name>
</gene>
<accession>A0A370L0Y6</accession>
<evidence type="ECO:0000313" key="3">
    <source>
        <dbReference type="Proteomes" id="UP000255207"/>
    </source>
</evidence>
<reference evidence="3" key="1">
    <citation type="submission" date="2018-07" db="EMBL/GenBank/DDBJ databases">
        <authorList>
            <person name="Safronova V.I."/>
            <person name="Chirak E.R."/>
            <person name="Sazanova A.L."/>
        </authorList>
    </citation>
    <scope>NUCLEOTIDE SEQUENCE [LARGE SCALE GENOMIC DNA]</scope>
    <source>
        <strain evidence="3">RCAM04685</strain>
    </source>
</reference>
<dbReference type="Proteomes" id="UP000255207">
    <property type="component" value="Unassembled WGS sequence"/>
</dbReference>
<feature type="domain" description="DUF2169" evidence="1">
    <location>
        <begin position="24"/>
        <end position="315"/>
    </location>
</feature>
<keyword evidence="3" id="KW-1185">Reference proteome</keyword>
<dbReference type="Pfam" id="PF09937">
    <property type="entry name" value="DUF2169"/>
    <property type="match status" value="1"/>
</dbReference>
<dbReference type="EMBL" id="QQTP01000014">
    <property type="protein sequence ID" value="RDJ21038.1"/>
    <property type="molecule type" value="Genomic_DNA"/>
</dbReference>
<organism evidence="2 3">
    <name type="scientific">Bosea caraganae</name>
    <dbReference type="NCBI Taxonomy" id="2763117"/>
    <lineage>
        <taxon>Bacteria</taxon>
        <taxon>Pseudomonadati</taxon>
        <taxon>Pseudomonadota</taxon>
        <taxon>Alphaproteobacteria</taxon>
        <taxon>Hyphomicrobiales</taxon>
        <taxon>Boseaceae</taxon>
        <taxon>Bosea</taxon>
    </lineage>
</organism>